<dbReference type="PROSITE" id="PS00010">
    <property type="entry name" value="ASX_HYDROXYL"/>
    <property type="match status" value="3"/>
</dbReference>
<dbReference type="InterPro" id="IPR017981">
    <property type="entry name" value="GPCR_2-like_7TM"/>
</dbReference>
<proteinExistence type="predicted"/>
<comment type="subcellular location">
    <subcellularLocation>
        <location evidence="1">Cell membrane</location>
        <topology evidence="1">Multi-pass membrane protein</topology>
    </subcellularLocation>
</comment>
<dbReference type="PROSITE" id="PS00650">
    <property type="entry name" value="G_PROTEIN_RECEP_F2_2"/>
    <property type="match status" value="1"/>
</dbReference>
<evidence type="ECO:0000256" key="14">
    <source>
        <dbReference type="SAM" id="MobiDB-lite"/>
    </source>
</evidence>
<evidence type="ECO:0000256" key="7">
    <source>
        <dbReference type="ARBA" id="ARBA00022837"/>
    </source>
</evidence>
<feature type="domain" description="EGF-like" evidence="16">
    <location>
        <begin position="256"/>
        <end position="295"/>
    </location>
</feature>
<evidence type="ECO:0000256" key="2">
    <source>
        <dbReference type="ARBA" id="ARBA00022475"/>
    </source>
</evidence>
<dbReference type="PRINTS" id="PR00249">
    <property type="entry name" value="GPCRSECRETIN"/>
</dbReference>
<feature type="transmembrane region" description="Helical" evidence="15">
    <location>
        <begin position="771"/>
        <end position="793"/>
    </location>
</feature>
<dbReference type="SUPFAM" id="SSF57184">
    <property type="entry name" value="Growth factor receptor domain"/>
    <property type="match status" value="1"/>
</dbReference>
<feature type="transmembrane region" description="Helical" evidence="15">
    <location>
        <begin position="725"/>
        <end position="751"/>
    </location>
</feature>
<dbReference type="InterPro" id="IPR000152">
    <property type="entry name" value="EGF-type_Asp/Asn_hydroxyl_site"/>
</dbReference>
<dbReference type="InterPro" id="IPR017983">
    <property type="entry name" value="GPCR_2_secretin-like_CS"/>
</dbReference>
<dbReference type="RefSeq" id="XP_060040581.1">
    <property type="nucleotide sequence ID" value="XM_060184598.1"/>
</dbReference>
<feature type="region of interest" description="Disordered" evidence="14">
    <location>
        <begin position="845"/>
        <end position="872"/>
    </location>
</feature>
<evidence type="ECO:0000259" key="17">
    <source>
        <dbReference type="PROSITE" id="PS50221"/>
    </source>
</evidence>
<dbReference type="InterPro" id="IPR003056">
    <property type="entry name" value="GPCR_2_ADGRE2_ADGRE5"/>
</dbReference>
<keyword evidence="4 15" id="KW-0812">Transmembrane</keyword>
<sequence>MGAGERELVCGFLPSGSDLTHRRSRTERSRDQTSFILGLPALGTMSGRLSTVLPGALVLLWTLNTTAQSKDCPVWCPQNSHCVNTSCRCLPGFQSFSGQIDLNLPNDGCDDINECGPSQPDLCGANADCENTDGGFQCVCIPGFELESGGTTFRNKSKNTCQDVEECKKNPGICKNRRICVSTHGSYVCRCQPGFEPEPGDPKSCKDVDECKSGRRPCHPSTHCLNKVGGFECRCRPGWKPAPESPEGPNTTVCEDLDECSSGRHQCDNSTICVNAQGSYRCTCRPGWTLKPGFQNNPTDTVCEEVTFPAWAPPPGIKSQSLSKFFEKFQNLSRKFTASEARGTIRTLIQDVDELLGAPGDLETLPRSEQRCVAAHLLGGLEDVLRGLSRALPGGPLTLGSPAGTELSLEVQKKTDRNVTLRQNRTQMLLNWDAVSTPDGSGASVVGFISTPGVATLLGEAPLSPDAKKLMGLQGLQKVPAMLISEVVSAFTSSKDTQNLSSPVTFIFQNSLTTRPRQKVLCVFWERGQDDCGHWATRGCVTLTATDSGSTTCQCSHLSSFAVLLAHDHTQEEDSLLTIITYMGLGLSLLCLLLAALTFLLCKAIQNTSTSIHLQLSLCLFLAHLLFLTAIDRTEIRVLCAIIAGALHYLYLAAFTWMLLEGLNLFLTARNLMVVNYSSVNRAMKKFMFPVGYGVPAVIVGVSAASRPHLYGTTTRCWLYTRKGFQWTFFGPVVAICSINLAFFLMVLWIVRSKLSSLNSDVSTIQNTRMLTFKATAQLFILGCTWCLGLLQVGPAAKLLAYLFTIVNTLQGVFIFLVYCLLSQQVREQYRKWLPRIRRSKVESEKYTLSSRAVSDDPKPNTSGDAKHWLKN</sequence>
<evidence type="ECO:0000313" key="19">
    <source>
        <dbReference type="Proteomes" id="UP001652624"/>
    </source>
</evidence>
<feature type="domain" description="EGF-like" evidence="16">
    <location>
        <begin position="163"/>
        <end position="198"/>
    </location>
</feature>
<dbReference type="Proteomes" id="UP001652624">
    <property type="component" value="Unplaced"/>
</dbReference>
<keyword evidence="9 15" id="KW-1133">Transmembrane helix</keyword>
<dbReference type="SUPFAM" id="SSF57196">
    <property type="entry name" value="EGF/Laminin"/>
    <property type="match status" value="1"/>
</dbReference>
<dbReference type="Pfam" id="PF07645">
    <property type="entry name" value="EGF_CA"/>
    <property type="match status" value="4"/>
</dbReference>
<feature type="transmembrane region" description="Helical" evidence="15">
    <location>
        <begin position="636"/>
        <end position="660"/>
    </location>
</feature>
<keyword evidence="10 15" id="KW-0472">Membrane</keyword>
<dbReference type="Gene3D" id="2.60.220.50">
    <property type="match status" value="1"/>
</dbReference>
<dbReference type="GeneID" id="103126654"/>
<keyword evidence="2" id="KW-1003">Cell membrane</keyword>
<dbReference type="PANTHER" id="PTHR12011">
    <property type="entry name" value="ADHESION G-PROTEIN COUPLED RECEPTOR"/>
    <property type="match status" value="1"/>
</dbReference>
<dbReference type="InterPro" id="IPR057244">
    <property type="entry name" value="GAIN_B"/>
</dbReference>
<reference evidence="20" key="1">
    <citation type="submission" date="2025-08" db="UniProtKB">
        <authorList>
            <consortium name="RefSeq"/>
        </authorList>
    </citation>
    <scope>IDENTIFICATION</scope>
</reference>
<dbReference type="InterPro" id="IPR009030">
    <property type="entry name" value="Growth_fac_rcpt_cys_sf"/>
</dbReference>
<evidence type="ECO:0000256" key="11">
    <source>
        <dbReference type="ARBA" id="ARBA00023157"/>
    </source>
</evidence>
<keyword evidence="12" id="KW-0325">Glycoprotein</keyword>
<keyword evidence="20" id="KW-0675">Receptor</keyword>
<evidence type="ECO:0000256" key="10">
    <source>
        <dbReference type="ARBA" id="ARBA00023136"/>
    </source>
</evidence>
<keyword evidence="5" id="KW-0732">Signal</keyword>
<keyword evidence="3 13" id="KW-0245">EGF-like domain</keyword>
<dbReference type="PROSITE" id="PS50221">
    <property type="entry name" value="GAIN_B"/>
    <property type="match status" value="1"/>
</dbReference>
<dbReference type="PROSITE" id="PS50261">
    <property type="entry name" value="G_PROTEIN_RECEP_F2_4"/>
    <property type="match status" value="1"/>
</dbReference>
<evidence type="ECO:0000256" key="9">
    <source>
        <dbReference type="ARBA" id="ARBA00022989"/>
    </source>
</evidence>
<feature type="domain" description="EGF-like" evidence="16">
    <location>
        <begin position="207"/>
        <end position="247"/>
    </location>
</feature>
<feature type="transmembrane region" description="Helical" evidence="15">
    <location>
        <begin position="612"/>
        <end position="630"/>
    </location>
</feature>
<feature type="compositionally biased region" description="Basic and acidic residues" evidence="14">
    <location>
        <begin position="854"/>
        <end position="872"/>
    </location>
</feature>
<dbReference type="Gene3D" id="2.10.25.10">
    <property type="entry name" value="Laminin"/>
    <property type="match status" value="5"/>
</dbReference>
<keyword evidence="19" id="KW-1185">Reference proteome</keyword>
<name>A0ABM3WVH8_ERIEU</name>
<accession>A0ABM3WVH8</accession>
<evidence type="ECO:0000256" key="8">
    <source>
        <dbReference type="ARBA" id="ARBA00022889"/>
    </source>
</evidence>
<dbReference type="Pfam" id="PF01825">
    <property type="entry name" value="GPS"/>
    <property type="match status" value="1"/>
</dbReference>
<dbReference type="PROSITE" id="PS01187">
    <property type="entry name" value="EGF_CA"/>
    <property type="match status" value="1"/>
</dbReference>
<evidence type="ECO:0000256" key="3">
    <source>
        <dbReference type="ARBA" id="ARBA00022536"/>
    </source>
</evidence>
<dbReference type="InterPro" id="IPR000742">
    <property type="entry name" value="EGF"/>
</dbReference>
<dbReference type="SMART" id="SM00181">
    <property type="entry name" value="EGF"/>
    <property type="match status" value="5"/>
</dbReference>
<evidence type="ECO:0000256" key="13">
    <source>
        <dbReference type="PROSITE-ProRule" id="PRU00076"/>
    </source>
</evidence>
<feature type="domain" description="G-protein coupled receptors family 2 profile 2" evidence="18">
    <location>
        <begin position="577"/>
        <end position="823"/>
    </location>
</feature>
<keyword evidence="6" id="KW-0677">Repeat</keyword>
<dbReference type="InterPro" id="IPR000203">
    <property type="entry name" value="GPS"/>
</dbReference>
<evidence type="ECO:0000259" key="16">
    <source>
        <dbReference type="PROSITE" id="PS50026"/>
    </source>
</evidence>
<keyword evidence="8" id="KW-0130">Cell adhesion</keyword>
<dbReference type="SMART" id="SM00303">
    <property type="entry name" value="GPS"/>
    <property type="match status" value="1"/>
</dbReference>
<feature type="transmembrane region" description="Helical" evidence="15">
    <location>
        <begin position="687"/>
        <end position="705"/>
    </location>
</feature>
<feature type="domain" description="EGF-like" evidence="16">
    <location>
        <begin position="111"/>
        <end position="150"/>
    </location>
</feature>
<protein>
    <submittedName>
        <fullName evidence="20">Adhesion G protein-coupled receptor E2 isoform X5</fullName>
    </submittedName>
</protein>
<evidence type="ECO:0000259" key="18">
    <source>
        <dbReference type="PROSITE" id="PS50261"/>
    </source>
</evidence>
<evidence type="ECO:0000313" key="20">
    <source>
        <dbReference type="RefSeq" id="XP_060040581.1"/>
    </source>
</evidence>
<evidence type="ECO:0000256" key="5">
    <source>
        <dbReference type="ARBA" id="ARBA00022729"/>
    </source>
</evidence>
<dbReference type="InterPro" id="IPR046338">
    <property type="entry name" value="GAIN_dom_sf"/>
</dbReference>
<feature type="transmembrane region" description="Helical" evidence="15">
    <location>
        <begin position="799"/>
        <end position="822"/>
    </location>
</feature>
<evidence type="ECO:0000256" key="4">
    <source>
        <dbReference type="ARBA" id="ARBA00022692"/>
    </source>
</evidence>
<dbReference type="Pfam" id="PF00002">
    <property type="entry name" value="7tm_2"/>
    <property type="match status" value="1"/>
</dbReference>
<organism evidence="19 20">
    <name type="scientific">Erinaceus europaeus</name>
    <name type="common">Western European hedgehog</name>
    <dbReference type="NCBI Taxonomy" id="9365"/>
    <lineage>
        <taxon>Eukaryota</taxon>
        <taxon>Metazoa</taxon>
        <taxon>Chordata</taxon>
        <taxon>Craniata</taxon>
        <taxon>Vertebrata</taxon>
        <taxon>Euteleostomi</taxon>
        <taxon>Mammalia</taxon>
        <taxon>Eutheria</taxon>
        <taxon>Laurasiatheria</taxon>
        <taxon>Eulipotyphla</taxon>
        <taxon>Erinaceidae</taxon>
        <taxon>Erinaceinae</taxon>
        <taxon>Erinaceus</taxon>
    </lineage>
</organism>
<feature type="transmembrane region" description="Helical" evidence="15">
    <location>
        <begin position="579"/>
        <end position="600"/>
    </location>
</feature>
<dbReference type="InterPro" id="IPR049883">
    <property type="entry name" value="NOTCH1_EGF-like"/>
</dbReference>
<dbReference type="SMART" id="SM00179">
    <property type="entry name" value="EGF_CA"/>
    <property type="match status" value="4"/>
</dbReference>
<evidence type="ECO:0000256" key="12">
    <source>
        <dbReference type="ARBA" id="ARBA00023180"/>
    </source>
</evidence>
<dbReference type="Gene3D" id="1.20.1070.10">
    <property type="entry name" value="Rhodopsin 7-helix transmembrane proteins"/>
    <property type="match status" value="1"/>
</dbReference>
<gene>
    <name evidence="20" type="primary">LOC103126654</name>
</gene>
<feature type="domain" description="GAIN-B" evidence="17">
    <location>
        <begin position="395"/>
        <end position="571"/>
    </location>
</feature>
<evidence type="ECO:0000256" key="6">
    <source>
        <dbReference type="ARBA" id="ARBA00022737"/>
    </source>
</evidence>
<dbReference type="InterPro" id="IPR018097">
    <property type="entry name" value="EGF_Ca-bd_CS"/>
</dbReference>
<comment type="caution">
    <text evidence="13">Lacks conserved residue(s) required for the propagation of feature annotation.</text>
</comment>
<dbReference type="PROSITE" id="PS50026">
    <property type="entry name" value="EGF_3"/>
    <property type="match status" value="4"/>
</dbReference>
<dbReference type="InterPro" id="IPR000832">
    <property type="entry name" value="GPCR_2_secretin-like"/>
</dbReference>
<dbReference type="InterPro" id="IPR001881">
    <property type="entry name" value="EGF-like_Ca-bd_dom"/>
</dbReference>
<keyword evidence="11" id="KW-1015">Disulfide bond</keyword>
<keyword evidence="7" id="KW-0106">Calcium</keyword>
<evidence type="ECO:0000256" key="1">
    <source>
        <dbReference type="ARBA" id="ARBA00004651"/>
    </source>
</evidence>
<dbReference type="PANTHER" id="PTHR12011:SF328">
    <property type="entry name" value="ADHESION G PROTEIN-COUPLED RECEPTOR E2"/>
    <property type="match status" value="1"/>
</dbReference>
<evidence type="ECO:0000256" key="15">
    <source>
        <dbReference type="SAM" id="Phobius"/>
    </source>
</evidence>
<dbReference type="PRINTS" id="PR01278">
    <property type="entry name" value="CD97PROTEIN"/>
</dbReference>
<dbReference type="CDD" id="cd00054">
    <property type="entry name" value="EGF_CA"/>
    <property type="match status" value="4"/>
</dbReference>